<keyword evidence="5" id="KW-0802">TPR repeat</keyword>
<evidence type="ECO:0000256" key="6">
    <source>
        <dbReference type="PROSITE-ProRule" id="PRU00433"/>
    </source>
</evidence>
<dbReference type="Gene3D" id="2.60.120.230">
    <property type="match status" value="1"/>
</dbReference>
<dbReference type="InterPro" id="IPR008977">
    <property type="entry name" value="PHM/PNGase_F_dom_sf"/>
</dbReference>
<dbReference type="Gene3D" id="1.25.40.10">
    <property type="entry name" value="Tetratricopeptide repeat domain"/>
    <property type="match status" value="2"/>
</dbReference>
<dbReference type="EMBL" id="JMCC02000058">
    <property type="protein sequence ID" value="KIG15242.1"/>
    <property type="molecule type" value="Genomic_DNA"/>
</dbReference>
<dbReference type="Pfam" id="PF13432">
    <property type="entry name" value="TPR_16"/>
    <property type="match status" value="1"/>
</dbReference>
<evidence type="ECO:0000256" key="1">
    <source>
        <dbReference type="ARBA" id="ARBA00022617"/>
    </source>
</evidence>
<evidence type="ECO:0000256" key="2">
    <source>
        <dbReference type="ARBA" id="ARBA00022723"/>
    </source>
</evidence>
<dbReference type="SUPFAM" id="SSF48452">
    <property type="entry name" value="TPR-like"/>
    <property type="match status" value="1"/>
</dbReference>
<keyword evidence="2 6" id="KW-0479">Metal-binding</keyword>
<keyword evidence="1 6" id="KW-0349">Heme</keyword>
<dbReference type="SUPFAM" id="SSF49742">
    <property type="entry name" value="PHM/PNGase F"/>
    <property type="match status" value="2"/>
</dbReference>
<reference evidence="8 9" key="1">
    <citation type="submission" date="2014-12" db="EMBL/GenBank/DDBJ databases">
        <title>Genome assembly of Enhygromyxa salina DSM 15201.</title>
        <authorList>
            <person name="Sharma G."/>
            <person name="Subramanian S."/>
        </authorList>
    </citation>
    <scope>NUCLEOTIDE SEQUENCE [LARGE SCALE GENOMIC DNA]</scope>
    <source>
        <strain evidence="8 9">DSM 15201</strain>
    </source>
</reference>
<feature type="repeat" description="TPR" evidence="5">
    <location>
        <begin position="589"/>
        <end position="622"/>
    </location>
</feature>
<keyword evidence="4" id="KW-1015">Disulfide bond</keyword>
<organism evidence="8 9">
    <name type="scientific">Enhygromyxa salina</name>
    <dbReference type="NCBI Taxonomy" id="215803"/>
    <lineage>
        <taxon>Bacteria</taxon>
        <taxon>Pseudomonadati</taxon>
        <taxon>Myxococcota</taxon>
        <taxon>Polyangia</taxon>
        <taxon>Nannocystales</taxon>
        <taxon>Nannocystaceae</taxon>
        <taxon>Enhygromyxa</taxon>
    </lineage>
</organism>
<dbReference type="AlphaFoldDB" id="A0A0C2D5E9"/>
<comment type="caution">
    <text evidence="8">The sequence shown here is derived from an EMBL/GenBank/DDBJ whole genome shotgun (WGS) entry which is preliminary data.</text>
</comment>
<dbReference type="SUPFAM" id="SSF46626">
    <property type="entry name" value="Cytochrome c"/>
    <property type="match status" value="1"/>
</dbReference>
<protein>
    <recommendedName>
        <fullName evidence="7">Cytochrome c domain-containing protein</fullName>
    </recommendedName>
</protein>
<proteinExistence type="predicted"/>
<evidence type="ECO:0000259" key="7">
    <source>
        <dbReference type="PROSITE" id="PS51007"/>
    </source>
</evidence>
<evidence type="ECO:0000313" key="9">
    <source>
        <dbReference type="Proteomes" id="UP000031599"/>
    </source>
</evidence>
<sequence>MFALALAVVGCTAEQRDRDAGQEQAAAAAASGPPTFAADVAPIIYDNCSVCHHEGGAGPFTLRSYDDVSDHAQQIVEVTASGYMPPWLPREGYGNFVGQRHLSAADKQVLADWVAGGRLPGDLSRTPSFPSFAAGWELGAPDLELQADAAYELPAAGKDIYRNFVIPVPPGPTRFVRAVELAPGSPKVVHHAVMRLDVEGEAKRLDAADPEPGFDGMVFGGATMPGGHFIGWTPGRTADPGSDERSWQLTGGTDIVVQVHLRPTGKPELIQPKLGLHFAPGPPTKPALAMVLSSTAIDIDPGDSDFRVNDTFVLPVDVRVLSVYPHAHYVGKQLEGFATLPDGSRQWLVKIDDWDFNWQDQYRYQHPIALPKGTVITMDHRYDNSAQNPRNPFSPPQRVVFGANSTDEMAELILEVEPVNPAELGVLDEASRQAWLRVQIQTIARALAKQPDDPELHANLAAMLSHAGRHTEAREHYEAALAQRDDASTRVELAIVLAALDQVEAAELELDAALRLEPTHARAHLVRGNHQRLAEQFAAAVASYERAVAADPELVEAHNNLGVAYEKLDQPARAATAFGRAAELSPGRALFWENLGRASEAAQQYDEALAAYRTALNCNMNSFKAMRGLAWLLATHADPSTRDPTQALALAEAAGRATGFRSPEVLEALAASLAAAGRFEPATEAIGRALELAQIAKRPDLEARYQAHAALIAKRQAIVLGP</sequence>
<name>A0A0C2D5E9_9BACT</name>
<feature type="domain" description="Cytochrome c" evidence="7">
    <location>
        <begin position="27"/>
        <end position="156"/>
    </location>
</feature>
<dbReference type="PANTHER" id="PTHR44366:SF1">
    <property type="entry name" value="UDP-N-ACETYLGLUCOSAMINE--PEPTIDE N-ACETYLGLUCOSAMINYLTRANSFERASE 110 KDA SUBUNIT"/>
    <property type="match status" value="1"/>
</dbReference>
<dbReference type="InterPro" id="IPR009056">
    <property type="entry name" value="Cyt_c-like_dom"/>
</dbReference>
<dbReference type="GO" id="GO:0046872">
    <property type="term" value="F:metal ion binding"/>
    <property type="evidence" value="ECO:0007669"/>
    <property type="project" value="UniProtKB-KW"/>
</dbReference>
<evidence type="ECO:0000256" key="5">
    <source>
        <dbReference type="PROSITE-ProRule" id="PRU00339"/>
    </source>
</evidence>
<accession>A0A0C2D5E9</accession>
<feature type="repeat" description="TPR" evidence="5">
    <location>
        <begin position="555"/>
        <end position="588"/>
    </location>
</feature>
<dbReference type="PROSITE" id="PS51007">
    <property type="entry name" value="CYTC"/>
    <property type="match status" value="1"/>
</dbReference>
<dbReference type="GO" id="GO:0006493">
    <property type="term" value="P:protein O-linked glycosylation"/>
    <property type="evidence" value="ECO:0007669"/>
    <property type="project" value="InterPro"/>
</dbReference>
<gene>
    <name evidence="8" type="ORF">DB30_05786</name>
</gene>
<dbReference type="GO" id="GO:0016715">
    <property type="term" value="F:oxidoreductase activity, acting on paired donors, with incorporation or reduction of molecular oxygen, reduced ascorbate as one donor, and incorporation of one atom of oxygen"/>
    <property type="evidence" value="ECO:0007669"/>
    <property type="project" value="InterPro"/>
</dbReference>
<dbReference type="InterPro" id="IPR019734">
    <property type="entry name" value="TPR_rpt"/>
</dbReference>
<dbReference type="InterPro" id="IPR037919">
    <property type="entry name" value="OGT"/>
</dbReference>
<dbReference type="InterPro" id="IPR014784">
    <property type="entry name" value="Cu2_ascorb_mOase-like_C"/>
</dbReference>
<evidence type="ECO:0000256" key="4">
    <source>
        <dbReference type="ARBA" id="ARBA00023157"/>
    </source>
</evidence>
<keyword evidence="3 6" id="KW-0408">Iron</keyword>
<dbReference type="PROSITE" id="PS50005">
    <property type="entry name" value="TPR"/>
    <property type="match status" value="2"/>
</dbReference>
<dbReference type="SMART" id="SM00028">
    <property type="entry name" value="TPR"/>
    <property type="match status" value="6"/>
</dbReference>
<dbReference type="Proteomes" id="UP000031599">
    <property type="component" value="Unassembled WGS sequence"/>
</dbReference>
<dbReference type="PANTHER" id="PTHR44366">
    <property type="entry name" value="UDP-N-ACETYLGLUCOSAMINE--PEPTIDE N-ACETYLGLUCOSAMINYLTRANSFERASE 110 KDA SUBUNIT"/>
    <property type="match status" value="1"/>
</dbReference>
<dbReference type="GO" id="GO:0009055">
    <property type="term" value="F:electron transfer activity"/>
    <property type="evidence" value="ECO:0007669"/>
    <property type="project" value="InterPro"/>
</dbReference>
<dbReference type="GO" id="GO:0097363">
    <property type="term" value="F:protein O-acetylglucosaminyltransferase activity"/>
    <property type="evidence" value="ECO:0007669"/>
    <property type="project" value="TreeGrafter"/>
</dbReference>
<dbReference type="GO" id="GO:0020037">
    <property type="term" value="F:heme binding"/>
    <property type="evidence" value="ECO:0007669"/>
    <property type="project" value="InterPro"/>
</dbReference>
<dbReference type="InterPro" id="IPR011990">
    <property type="entry name" value="TPR-like_helical_dom_sf"/>
</dbReference>
<evidence type="ECO:0000256" key="3">
    <source>
        <dbReference type="ARBA" id="ARBA00023004"/>
    </source>
</evidence>
<evidence type="ECO:0000313" key="8">
    <source>
        <dbReference type="EMBL" id="KIG15242.1"/>
    </source>
</evidence>
<dbReference type="InterPro" id="IPR036909">
    <property type="entry name" value="Cyt_c-like_dom_sf"/>
</dbReference>
<dbReference type="Pfam" id="PF13414">
    <property type="entry name" value="TPR_11"/>
    <property type="match status" value="1"/>
</dbReference>